<dbReference type="AlphaFoldDB" id="A0A6A5KAL4"/>
<reference evidence="2" key="1">
    <citation type="submission" date="2020-01" db="EMBL/GenBank/DDBJ databases">
        <authorList>
            <consortium name="DOE Joint Genome Institute"/>
            <person name="Haridas S."/>
            <person name="Albert R."/>
            <person name="Binder M."/>
            <person name="Bloem J."/>
            <person name="Labutti K."/>
            <person name="Salamov A."/>
            <person name="Andreopoulos B."/>
            <person name="Baker S.E."/>
            <person name="Barry K."/>
            <person name="Bills G."/>
            <person name="Bluhm B.H."/>
            <person name="Cannon C."/>
            <person name="Castanera R."/>
            <person name="Culley D.E."/>
            <person name="Daum C."/>
            <person name="Ezra D."/>
            <person name="Gonzalez J.B."/>
            <person name="Henrissat B."/>
            <person name="Kuo A."/>
            <person name="Liang C."/>
            <person name="Lipzen A."/>
            <person name="Lutzoni F."/>
            <person name="Magnuson J."/>
            <person name="Mondo S."/>
            <person name="Nolan M."/>
            <person name="Ohm R."/>
            <person name="Pangilinan J."/>
            <person name="Park H.-J."/>
            <person name="Ramirez L."/>
            <person name="Alfaro M."/>
            <person name="Sun H."/>
            <person name="Tritt A."/>
            <person name="Yoshinaga Y."/>
            <person name="Zwiers L.-H."/>
            <person name="Turgeon B.G."/>
            <person name="Goodwin S.B."/>
            <person name="Spatafora J.W."/>
            <person name="Crous P.W."/>
            <person name="Grigoriev I.V."/>
        </authorList>
    </citation>
    <scope>NUCLEOTIDE SEQUENCE</scope>
    <source>
        <strain evidence="2">P77</strain>
    </source>
</reference>
<organism evidence="2 3">
    <name type="scientific">Decorospora gaudefroyi</name>
    <dbReference type="NCBI Taxonomy" id="184978"/>
    <lineage>
        <taxon>Eukaryota</taxon>
        <taxon>Fungi</taxon>
        <taxon>Dikarya</taxon>
        <taxon>Ascomycota</taxon>
        <taxon>Pezizomycotina</taxon>
        <taxon>Dothideomycetes</taxon>
        <taxon>Pleosporomycetidae</taxon>
        <taxon>Pleosporales</taxon>
        <taxon>Pleosporineae</taxon>
        <taxon>Pleosporaceae</taxon>
        <taxon>Decorospora</taxon>
    </lineage>
</organism>
<name>A0A6A5KAL4_9PLEO</name>
<dbReference type="Gene3D" id="3.90.1200.10">
    <property type="match status" value="1"/>
</dbReference>
<feature type="non-terminal residue" evidence="2">
    <location>
        <position position="1"/>
    </location>
</feature>
<keyword evidence="3" id="KW-1185">Reference proteome</keyword>
<proteinExistence type="predicted"/>
<gene>
    <name evidence="2" type="ORF">BDW02DRAFT_504463</name>
</gene>
<dbReference type="Pfam" id="PF01636">
    <property type="entry name" value="APH"/>
    <property type="match status" value="1"/>
</dbReference>
<evidence type="ECO:0000259" key="1">
    <source>
        <dbReference type="Pfam" id="PF01636"/>
    </source>
</evidence>
<dbReference type="InterPro" id="IPR011009">
    <property type="entry name" value="Kinase-like_dom_sf"/>
</dbReference>
<dbReference type="Proteomes" id="UP000800040">
    <property type="component" value="Unassembled WGS sequence"/>
</dbReference>
<dbReference type="SUPFAM" id="SSF56112">
    <property type="entry name" value="Protein kinase-like (PK-like)"/>
    <property type="match status" value="1"/>
</dbReference>
<evidence type="ECO:0000313" key="3">
    <source>
        <dbReference type="Proteomes" id="UP000800040"/>
    </source>
</evidence>
<accession>A0A6A5KAL4</accession>
<protein>
    <recommendedName>
        <fullName evidence="1">Aminoglycoside phosphotransferase domain-containing protein</fullName>
    </recommendedName>
</protein>
<dbReference type="OrthoDB" id="2906425at2759"/>
<feature type="domain" description="Aminoglycoside phosphotransferase" evidence="1">
    <location>
        <begin position="43"/>
        <end position="79"/>
    </location>
</feature>
<dbReference type="InterPro" id="IPR002575">
    <property type="entry name" value="Aminoglycoside_PTrfase"/>
</dbReference>
<sequence length="111" mass="12802">EVLLQLAALKHNVSGFNGIVIPSPWVTEYDRRPVWKQKTSKYPTFVFSHGDLAPHNLLFDTTTMTISAVVDWENAGFGPEEFLDYWAVEKDSYYAMYRDETKLARLISLLE</sequence>
<dbReference type="EMBL" id="ML975354">
    <property type="protein sequence ID" value="KAF1831812.1"/>
    <property type="molecule type" value="Genomic_DNA"/>
</dbReference>
<evidence type="ECO:0000313" key="2">
    <source>
        <dbReference type="EMBL" id="KAF1831812.1"/>
    </source>
</evidence>